<evidence type="ECO:0000256" key="5">
    <source>
        <dbReference type="ARBA" id="ARBA00023069"/>
    </source>
</evidence>
<comment type="caution">
    <text evidence="7">The sequence shown here is derived from an EMBL/GenBank/DDBJ whole genome shotgun (WGS) entry which is preliminary data.</text>
</comment>
<evidence type="ECO:0000256" key="6">
    <source>
        <dbReference type="ARBA" id="ARBA00023273"/>
    </source>
</evidence>
<dbReference type="Pfam" id="PF02493">
    <property type="entry name" value="MORN"/>
    <property type="match status" value="1"/>
</dbReference>
<dbReference type="PANTHER" id="PTHR46437:SF1">
    <property type="entry name" value="MORN REPEAT-CONTAINING PROTEIN 5"/>
    <property type="match status" value="1"/>
</dbReference>
<dbReference type="PANTHER" id="PTHR46437">
    <property type="entry name" value="MORN REPEAT-CONTAINING PROTEIN 5"/>
    <property type="match status" value="1"/>
</dbReference>
<gene>
    <name evidence="7" type="ORF">KPH14_006759</name>
</gene>
<reference evidence="7" key="2">
    <citation type="journal article" date="2023" name="Commun. Biol.">
        <title>Intrasexual cuticular hydrocarbon dimorphism in a wasp sheds light on hydrocarbon biosynthesis genes in Hymenoptera.</title>
        <authorList>
            <person name="Moris V.C."/>
            <person name="Podsiadlowski L."/>
            <person name="Martin S."/>
            <person name="Oeyen J.P."/>
            <person name="Donath A."/>
            <person name="Petersen M."/>
            <person name="Wilbrandt J."/>
            <person name="Misof B."/>
            <person name="Liedtke D."/>
            <person name="Thamm M."/>
            <person name="Scheiner R."/>
            <person name="Schmitt T."/>
            <person name="Niehuis O."/>
        </authorList>
    </citation>
    <scope>NUCLEOTIDE SEQUENCE</scope>
    <source>
        <strain evidence="7">GBR_01_08_01A</strain>
    </source>
</reference>
<keyword evidence="4" id="KW-0282">Flagellum</keyword>
<reference evidence="7" key="1">
    <citation type="submission" date="2021-08" db="EMBL/GenBank/DDBJ databases">
        <authorList>
            <person name="Misof B."/>
            <person name="Oliver O."/>
            <person name="Podsiadlowski L."/>
            <person name="Donath A."/>
            <person name="Peters R."/>
            <person name="Mayer C."/>
            <person name="Rust J."/>
            <person name="Gunkel S."/>
            <person name="Lesny P."/>
            <person name="Martin S."/>
            <person name="Oeyen J.P."/>
            <person name="Petersen M."/>
            <person name="Panagiotis P."/>
            <person name="Wilbrandt J."/>
            <person name="Tanja T."/>
        </authorList>
    </citation>
    <scope>NUCLEOTIDE SEQUENCE</scope>
    <source>
        <strain evidence="7">GBR_01_08_01A</strain>
        <tissue evidence="7">Thorax + abdomen</tissue>
    </source>
</reference>
<accession>A0AAD9VRJ0</accession>
<dbReference type="SMART" id="SM00698">
    <property type="entry name" value="MORN"/>
    <property type="match status" value="2"/>
</dbReference>
<protein>
    <recommendedName>
        <fullName evidence="2">MORN repeat-containing protein 5</fullName>
    </recommendedName>
</protein>
<organism evidence="7 8">
    <name type="scientific">Odynerus spinipes</name>
    <dbReference type="NCBI Taxonomy" id="1348599"/>
    <lineage>
        <taxon>Eukaryota</taxon>
        <taxon>Metazoa</taxon>
        <taxon>Ecdysozoa</taxon>
        <taxon>Arthropoda</taxon>
        <taxon>Hexapoda</taxon>
        <taxon>Insecta</taxon>
        <taxon>Pterygota</taxon>
        <taxon>Neoptera</taxon>
        <taxon>Endopterygota</taxon>
        <taxon>Hymenoptera</taxon>
        <taxon>Apocrita</taxon>
        <taxon>Aculeata</taxon>
        <taxon>Vespoidea</taxon>
        <taxon>Vespidae</taxon>
        <taxon>Eumeninae</taxon>
        <taxon>Odynerus</taxon>
    </lineage>
</organism>
<dbReference type="GO" id="GO:0031514">
    <property type="term" value="C:motile cilium"/>
    <property type="evidence" value="ECO:0007669"/>
    <property type="project" value="UniProtKB-SubCell"/>
</dbReference>
<dbReference type="InterPro" id="IPR003409">
    <property type="entry name" value="MORN"/>
</dbReference>
<proteinExistence type="predicted"/>
<sequence>MDPDHRELSLEILGQVLQLVEEQTSDVPESVLRTQNDGDAITEISILGENVEQVQEDNCFHEDSRSRSNQNEENELEIKRNSYSLFLGENIFINGSAYSGTWNAVSMAGFGKFVFPHGTTFEGEFRDDKFHGHGTMSWPRGQSIDGVWINGRLKEKRYRFKDGLEFAEVDWKYCRFPDRRFYACITDGLRPARQTFETNCHPAKIIPSLCYDVGNGIYNPDTYCIMSYDSKKIMEIPTKAKARWIRNNCRKGHNTPTGYQPWLNENWSEEMDQNLDIPYCLPLSNDSPQKWWKRLSTFKQDTSIYRKHDYTCRNCYLRRERQKSCFGTRYPENAGECSSWN</sequence>
<keyword evidence="8" id="KW-1185">Reference proteome</keyword>
<dbReference type="InterPro" id="IPR042814">
    <property type="entry name" value="Morn5"/>
</dbReference>
<evidence type="ECO:0000256" key="2">
    <source>
        <dbReference type="ARBA" id="ARBA00016322"/>
    </source>
</evidence>
<evidence type="ECO:0000256" key="4">
    <source>
        <dbReference type="ARBA" id="ARBA00022846"/>
    </source>
</evidence>
<keyword evidence="5" id="KW-0969">Cilium</keyword>
<evidence type="ECO:0000256" key="1">
    <source>
        <dbReference type="ARBA" id="ARBA00004230"/>
    </source>
</evidence>
<keyword evidence="6" id="KW-0966">Cell projection</keyword>
<evidence type="ECO:0000313" key="7">
    <source>
        <dbReference type="EMBL" id="KAK2584373.1"/>
    </source>
</evidence>
<dbReference type="AlphaFoldDB" id="A0AAD9VRJ0"/>
<keyword evidence="3" id="KW-0677">Repeat</keyword>
<name>A0AAD9VRJ0_9HYME</name>
<evidence type="ECO:0000256" key="3">
    <source>
        <dbReference type="ARBA" id="ARBA00022737"/>
    </source>
</evidence>
<dbReference type="SUPFAM" id="SSF82185">
    <property type="entry name" value="Histone H3 K4-specific methyltransferase SET7/9 N-terminal domain"/>
    <property type="match status" value="1"/>
</dbReference>
<evidence type="ECO:0000313" key="8">
    <source>
        <dbReference type="Proteomes" id="UP001258017"/>
    </source>
</evidence>
<dbReference type="Gene3D" id="2.20.110.10">
    <property type="entry name" value="Histone H3 K4-specific methyltransferase SET7/9 N-terminal domain"/>
    <property type="match status" value="1"/>
</dbReference>
<dbReference type="Proteomes" id="UP001258017">
    <property type="component" value="Unassembled WGS sequence"/>
</dbReference>
<comment type="subcellular location">
    <subcellularLocation>
        <location evidence="1">Cell projection</location>
        <location evidence="1">Cilium</location>
        <location evidence="1">Flagellum</location>
    </subcellularLocation>
</comment>
<dbReference type="EMBL" id="JAIFRP010000026">
    <property type="protein sequence ID" value="KAK2584373.1"/>
    <property type="molecule type" value="Genomic_DNA"/>
</dbReference>